<dbReference type="SUPFAM" id="SSF49265">
    <property type="entry name" value="Fibronectin type III"/>
    <property type="match status" value="1"/>
</dbReference>
<accession>A0A3N1NE11</accession>
<evidence type="ECO:0000313" key="4">
    <source>
        <dbReference type="Proteomes" id="UP000273643"/>
    </source>
</evidence>
<dbReference type="InterPro" id="IPR013783">
    <property type="entry name" value="Ig-like_fold"/>
</dbReference>
<dbReference type="AlphaFoldDB" id="A0A3N1NE11"/>
<keyword evidence="4" id="KW-1185">Reference proteome</keyword>
<name>A0A3N1NE11_9GAMM</name>
<reference evidence="3 4" key="1">
    <citation type="submission" date="2018-11" db="EMBL/GenBank/DDBJ databases">
        <title>Genomic Encyclopedia of Type Strains, Phase IV (KMG-IV): sequencing the most valuable type-strain genomes for metagenomic binning, comparative biology and taxonomic classification.</title>
        <authorList>
            <person name="Goeker M."/>
        </authorList>
    </citation>
    <scope>NUCLEOTIDE SEQUENCE [LARGE SCALE GENOMIC DNA]</scope>
    <source>
        <strain evidence="3 4">DSM 16974</strain>
    </source>
</reference>
<dbReference type="RefSeq" id="WP_123639453.1">
    <property type="nucleotide sequence ID" value="NZ_RJUK01000003.1"/>
</dbReference>
<keyword evidence="1" id="KW-0732">Signal</keyword>
<evidence type="ECO:0000256" key="1">
    <source>
        <dbReference type="SAM" id="SignalP"/>
    </source>
</evidence>
<dbReference type="InterPro" id="IPR003961">
    <property type="entry name" value="FN3_dom"/>
</dbReference>
<feature type="chain" id="PRO_5018225936" description="Fibronectin type-III domain-containing protein" evidence="1">
    <location>
        <begin position="33"/>
        <end position="427"/>
    </location>
</feature>
<dbReference type="InterPro" id="IPR036116">
    <property type="entry name" value="FN3_sf"/>
</dbReference>
<dbReference type="OrthoDB" id="569134at2"/>
<organism evidence="3 4">
    <name type="scientific">Marinimicrobium koreense</name>
    <dbReference type="NCBI Taxonomy" id="306545"/>
    <lineage>
        <taxon>Bacteria</taxon>
        <taxon>Pseudomonadati</taxon>
        <taxon>Pseudomonadota</taxon>
        <taxon>Gammaproteobacteria</taxon>
        <taxon>Cellvibrionales</taxon>
        <taxon>Cellvibrionaceae</taxon>
        <taxon>Marinimicrobium</taxon>
    </lineage>
</organism>
<proteinExistence type="predicted"/>
<dbReference type="Gene3D" id="2.60.40.10">
    <property type="entry name" value="Immunoglobulins"/>
    <property type="match status" value="1"/>
</dbReference>
<comment type="caution">
    <text evidence="3">The sequence shown here is derived from an EMBL/GenBank/DDBJ whole genome shotgun (WGS) entry which is preliminary data.</text>
</comment>
<sequence>MNRPALKRSAKIGYRLALLCLLALGYALPSSAQEVELCSSMQPCSVARPVVIGTDTTLSVVWRGRAFFDRIGDVSSDVGYFTLGDPASSEPLGMVRRPLMERISGSADGQPTAFSFSETLTVPAAISTQAAAQGARELSYVRPFSVNGIPVTGVQTLRLADPAAPLPNTARSLPENSEVTASGLILRRLALRFDDGAPVASVSRDEALHAEAIIHYDRAGLLEAVWEVATPATTRGQPVFRRLDNVREYLGAGQQSSLRSPRLPTDQPGLYLLRLHLVHPTLEQNGTREPNDIVLRYQVSSRSTHEAQWVPHLNGARAVAATLGADTEFTWPAIATTHAYQLEFYAQPPEPDVADERPGPDRVPNRFTREPTTGLVLKSNTRSTRLSSAVLHRLEPGTTYSWRVVAVDASGRVLAASPLQTLRTEEE</sequence>
<protein>
    <recommendedName>
        <fullName evidence="2">Fibronectin type-III domain-containing protein</fullName>
    </recommendedName>
</protein>
<dbReference type="PROSITE" id="PS50853">
    <property type="entry name" value="FN3"/>
    <property type="match status" value="1"/>
</dbReference>
<evidence type="ECO:0000259" key="2">
    <source>
        <dbReference type="PROSITE" id="PS50853"/>
    </source>
</evidence>
<dbReference type="EMBL" id="RJUK01000003">
    <property type="protein sequence ID" value="ROQ18144.1"/>
    <property type="molecule type" value="Genomic_DNA"/>
</dbReference>
<gene>
    <name evidence="3" type="ORF">EDC38_3118</name>
</gene>
<dbReference type="Proteomes" id="UP000273643">
    <property type="component" value="Unassembled WGS sequence"/>
</dbReference>
<evidence type="ECO:0000313" key="3">
    <source>
        <dbReference type="EMBL" id="ROQ18144.1"/>
    </source>
</evidence>
<feature type="signal peptide" evidence="1">
    <location>
        <begin position="1"/>
        <end position="32"/>
    </location>
</feature>
<feature type="domain" description="Fibronectin type-III" evidence="2">
    <location>
        <begin position="325"/>
        <end position="427"/>
    </location>
</feature>